<dbReference type="SUPFAM" id="SSF55129">
    <property type="entry name" value="Ribosomal protein L30p/L7e"/>
    <property type="match status" value="1"/>
</dbReference>
<dbReference type="VEuPathDB" id="VectorBase:AALFPA_041724"/>
<dbReference type="AlphaFoldDB" id="A0A023EHE0"/>
<dbReference type="VEuPathDB" id="VectorBase:AALF012495"/>
<evidence type="ECO:0000256" key="5">
    <source>
        <dbReference type="ARBA" id="ARBA00023128"/>
    </source>
</evidence>
<evidence type="ECO:0000259" key="9">
    <source>
        <dbReference type="Pfam" id="PF00327"/>
    </source>
</evidence>
<sequence length="186" mass="21687">MFKSVLSVCANHCKPSLLVRNYGKHNKKFLYKDGVKVNNIFYYPRENDAHALPETGEPSKLFRVRRIKPVKGCPHWEKRILRDLGLYESNAVAVVKNIPENNARLWKVKHLIEVLPIRFPHGEPTEADVNYTFLKENGDCVVVKDITSRAVRDDRLESAVQFTKTEERMDGETLRKDSRLKWLNPW</sequence>
<proteinExistence type="evidence at transcript level"/>
<dbReference type="RefSeq" id="XP_019555248.3">
    <property type="nucleotide sequence ID" value="XM_019699703.3"/>
</dbReference>
<protein>
    <recommendedName>
        <fullName evidence="7">Large ribosomal subunit protein uL30m</fullName>
    </recommendedName>
    <alternativeName>
        <fullName evidence="8">39S ribosomal protein L30, mitochondrial</fullName>
    </alternativeName>
</protein>
<dbReference type="EMBL" id="GAPW01004800">
    <property type="protein sequence ID" value="JAC08798.1"/>
    <property type="molecule type" value="mRNA"/>
</dbReference>
<reference evidence="10" key="1">
    <citation type="journal article" date="2014" name="PLoS Negl. Trop. Dis.">
        <title>Identification and characterization of seminal fluid proteins in the Asian tiger mosquito, Aedes albopictus.</title>
        <authorList>
            <person name="Boes K.E."/>
            <person name="Ribeiro J.M."/>
            <person name="Wong A."/>
            <person name="Harrington L.C."/>
            <person name="Wolfner M.F."/>
            <person name="Sirot L.K."/>
        </authorList>
    </citation>
    <scope>NUCLEOTIDE SEQUENCE</scope>
    <source>
        <tissue evidence="10">Reproductive organs</tissue>
    </source>
</reference>
<evidence type="ECO:0000256" key="3">
    <source>
        <dbReference type="ARBA" id="ARBA00022946"/>
    </source>
</evidence>
<evidence type="ECO:0000256" key="4">
    <source>
        <dbReference type="ARBA" id="ARBA00022980"/>
    </source>
</evidence>
<dbReference type="OrthoDB" id="9973389at2759"/>
<dbReference type="PANTHER" id="PTHR15892">
    <property type="entry name" value="MITOCHONDRIAL RIBOSOMAL PROTEIN L30"/>
    <property type="match status" value="1"/>
</dbReference>
<evidence type="ECO:0000256" key="7">
    <source>
        <dbReference type="ARBA" id="ARBA00035281"/>
    </source>
</evidence>
<evidence type="ECO:0000313" key="10">
    <source>
        <dbReference type="EMBL" id="JAC08798.1"/>
    </source>
</evidence>
<keyword evidence="4 10" id="KW-0689">Ribosomal protein</keyword>
<evidence type="ECO:0000256" key="1">
    <source>
        <dbReference type="ARBA" id="ARBA00004173"/>
    </source>
</evidence>
<comment type="similarity">
    <text evidence="2">Belongs to the universal ribosomal protein uL30 family.</text>
</comment>
<accession>A0A023EHE0</accession>
<dbReference type="InterPro" id="IPR036919">
    <property type="entry name" value="Ribo_uL30_ferredoxin-like_sf"/>
</dbReference>
<dbReference type="GO" id="GO:0005743">
    <property type="term" value="C:mitochondrial inner membrane"/>
    <property type="evidence" value="ECO:0007669"/>
    <property type="project" value="UniProtKB-ARBA"/>
</dbReference>
<feature type="domain" description="Large ribosomal subunit protein uL30-like ferredoxin-like fold" evidence="9">
    <location>
        <begin position="62"/>
        <end position="112"/>
    </location>
</feature>
<dbReference type="PANTHER" id="PTHR15892:SF2">
    <property type="entry name" value="LARGE RIBOSOMAL SUBUNIT PROTEIN UL30M"/>
    <property type="match status" value="1"/>
</dbReference>
<dbReference type="GO" id="GO:0006412">
    <property type="term" value="P:translation"/>
    <property type="evidence" value="ECO:0007669"/>
    <property type="project" value="InterPro"/>
</dbReference>
<evidence type="ECO:0000256" key="6">
    <source>
        <dbReference type="ARBA" id="ARBA00023274"/>
    </source>
</evidence>
<evidence type="ECO:0000256" key="8">
    <source>
        <dbReference type="ARBA" id="ARBA00035356"/>
    </source>
</evidence>
<dbReference type="InterPro" id="IPR005996">
    <property type="entry name" value="Ribosomal_uL30_bac-type"/>
</dbReference>
<dbReference type="FunFam" id="3.30.1390.20:FF:000005">
    <property type="entry name" value="39S ribosomal protein L30, mitochondrial"/>
    <property type="match status" value="1"/>
</dbReference>
<dbReference type="VEuPathDB" id="VectorBase:AALC636_025878"/>
<evidence type="ECO:0000256" key="2">
    <source>
        <dbReference type="ARBA" id="ARBA00007594"/>
    </source>
</evidence>
<dbReference type="Gene3D" id="3.30.1390.20">
    <property type="entry name" value="Ribosomal protein L30, ferredoxin-like fold domain"/>
    <property type="match status" value="1"/>
</dbReference>
<name>A0A023EHE0_AEDAL</name>
<dbReference type="GO" id="GO:0015934">
    <property type="term" value="C:large ribosomal subunit"/>
    <property type="evidence" value="ECO:0007669"/>
    <property type="project" value="InterPro"/>
</dbReference>
<organism evidence="10">
    <name type="scientific">Aedes albopictus</name>
    <name type="common">Asian tiger mosquito</name>
    <name type="synonym">Stegomyia albopicta</name>
    <dbReference type="NCBI Taxonomy" id="7160"/>
    <lineage>
        <taxon>Eukaryota</taxon>
        <taxon>Metazoa</taxon>
        <taxon>Ecdysozoa</taxon>
        <taxon>Arthropoda</taxon>
        <taxon>Hexapoda</taxon>
        <taxon>Insecta</taxon>
        <taxon>Pterygota</taxon>
        <taxon>Neoptera</taxon>
        <taxon>Endopterygota</taxon>
        <taxon>Diptera</taxon>
        <taxon>Nematocera</taxon>
        <taxon>Culicoidea</taxon>
        <taxon>Culicidae</taxon>
        <taxon>Culicinae</taxon>
        <taxon>Aedini</taxon>
        <taxon>Aedes</taxon>
        <taxon>Stegomyia</taxon>
    </lineage>
</organism>
<dbReference type="GeneID" id="109424530"/>
<dbReference type="KEGG" id="aalb:109424530"/>
<dbReference type="GO" id="GO:0003735">
    <property type="term" value="F:structural constituent of ribosome"/>
    <property type="evidence" value="ECO:0007669"/>
    <property type="project" value="InterPro"/>
</dbReference>
<comment type="subcellular location">
    <subcellularLocation>
        <location evidence="1">Mitochondrion</location>
    </subcellularLocation>
</comment>
<keyword evidence="5" id="KW-0496">Mitochondrion</keyword>
<dbReference type="CTD" id="51263"/>
<keyword evidence="6" id="KW-0687">Ribonucleoprotein</keyword>
<dbReference type="Pfam" id="PF00327">
    <property type="entry name" value="Ribosomal_L30"/>
    <property type="match status" value="1"/>
</dbReference>
<keyword evidence="3" id="KW-0809">Transit peptide</keyword>
<dbReference type="InterPro" id="IPR016082">
    <property type="entry name" value="Ribosomal_uL30_ferredoxin-like"/>
</dbReference>